<keyword evidence="4" id="KW-1185">Reference proteome</keyword>
<feature type="signal peptide" evidence="2">
    <location>
        <begin position="1"/>
        <end position="22"/>
    </location>
</feature>
<gene>
    <name evidence="3" type="ORF">APZ42_021655</name>
</gene>
<sequence>MFRQISITLLAALLVLIHTLVAEPTLATPTCDSEKCILPDCLCMSTMPPMGLKPEEIPQMVFLTFDDAVADVMYPTYQKIFHNRTNPNGCNIGMTFYVTHEGTNYRLVNELYNRGNEIASHTVTYSLQVLHKMDYDYWTNTSVEFWQREAGYMRYLLHTHSNIPLNKIQGFRAPLLQNGGDATHGALRKLGMAFDSSYTTIQFMDPPIWPFTMDYGMTHECIMPPCSKDKHLGLWTVPMIEFRNGENGALCKMADTCFPPYLTRPHFANQTAKEVFDYFMFNFKRFNKTRAPFSINQHMYWFLLENQAILEGFLQFLDHLGSLNYVYIVPVSKAKWLKNPKTLAEMQTKNVFSCDSTSDNMAPCLKPQVCYYTTSIPGGTRFMGSCNSCPAEYPWLLDHDDEFMMQSTSTKVETTLTTTQALPITMQTTPATGSATHLGYQLVISVLLVVQGFVLSFFQFFG</sequence>
<accession>A0A164WF70</accession>
<keyword evidence="1" id="KW-0472">Membrane</keyword>
<dbReference type="GO" id="GO:0005975">
    <property type="term" value="P:carbohydrate metabolic process"/>
    <property type="evidence" value="ECO:0007669"/>
    <property type="project" value="InterPro"/>
</dbReference>
<evidence type="ECO:0008006" key="5">
    <source>
        <dbReference type="Google" id="ProtNLM"/>
    </source>
</evidence>
<dbReference type="Proteomes" id="UP000076858">
    <property type="component" value="Unassembled WGS sequence"/>
</dbReference>
<comment type="caution">
    <text evidence="3">The sequence shown here is derived from an EMBL/GenBank/DDBJ whole genome shotgun (WGS) entry which is preliminary data.</text>
</comment>
<dbReference type="AlphaFoldDB" id="A0A164WF70"/>
<name>A0A164WF70_9CRUS</name>
<evidence type="ECO:0000256" key="1">
    <source>
        <dbReference type="SAM" id="Phobius"/>
    </source>
</evidence>
<dbReference type="Gene3D" id="3.20.20.370">
    <property type="entry name" value="Glycoside hydrolase/deacetylase"/>
    <property type="match status" value="1"/>
</dbReference>
<organism evidence="3 4">
    <name type="scientific">Daphnia magna</name>
    <dbReference type="NCBI Taxonomy" id="35525"/>
    <lineage>
        <taxon>Eukaryota</taxon>
        <taxon>Metazoa</taxon>
        <taxon>Ecdysozoa</taxon>
        <taxon>Arthropoda</taxon>
        <taxon>Crustacea</taxon>
        <taxon>Branchiopoda</taxon>
        <taxon>Diplostraca</taxon>
        <taxon>Cladocera</taxon>
        <taxon>Anomopoda</taxon>
        <taxon>Daphniidae</taxon>
        <taxon>Daphnia</taxon>
    </lineage>
</organism>
<reference evidence="3 4" key="1">
    <citation type="submission" date="2016-03" db="EMBL/GenBank/DDBJ databases">
        <title>EvidentialGene: Evidence-directed Construction of Genes on Genomes.</title>
        <authorList>
            <person name="Gilbert D.G."/>
            <person name="Choi J.-H."/>
            <person name="Mockaitis K."/>
            <person name="Colbourne J."/>
            <person name="Pfrender M."/>
        </authorList>
    </citation>
    <scope>NUCLEOTIDE SEQUENCE [LARGE SCALE GENOMIC DNA]</scope>
    <source>
        <strain evidence="3 4">Xinb3</strain>
        <tissue evidence="3">Complete organism</tissue>
    </source>
</reference>
<keyword evidence="1" id="KW-1133">Transmembrane helix</keyword>
<evidence type="ECO:0000313" key="4">
    <source>
        <dbReference type="Proteomes" id="UP000076858"/>
    </source>
</evidence>
<dbReference type="OrthoDB" id="504708at2759"/>
<keyword evidence="2" id="KW-0732">Signal</keyword>
<proteinExistence type="predicted"/>
<dbReference type="PANTHER" id="PTHR45985:SF8">
    <property type="entry name" value="CHITIN DEACETYLASE-LIKE 9, ISOFORM A"/>
    <property type="match status" value="1"/>
</dbReference>
<evidence type="ECO:0000313" key="3">
    <source>
        <dbReference type="EMBL" id="KZS13207.1"/>
    </source>
</evidence>
<dbReference type="InterPro" id="IPR052740">
    <property type="entry name" value="CE4"/>
</dbReference>
<keyword evidence="1" id="KW-0812">Transmembrane</keyword>
<evidence type="ECO:0000256" key="2">
    <source>
        <dbReference type="SAM" id="SignalP"/>
    </source>
</evidence>
<dbReference type="PANTHER" id="PTHR45985">
    <property type="match status" value="1"/>
</dbReference>
<feature type="transmembrane region" description="Helical" evidence="1">
    <location>
        <begin position="438"/>
        <end position="461"/>
    </location>
</feature>
<dbReference type="STRING" id="35525.A0A164WF70"/>
<dbReference type="EMBL" id="LRGB01001253">
    <property type="protein sequence ID" value="KZS13207.1"/>
    <property type="molecule type" value="Genomic_DNA"/>
</dbReference>
<dbReference type="SUPFAM" id="SSF88713">
    <property type="entry name" value="Glycoside hydrolase/deacetylase"/>
    <property type="match status" value="1"/>
</dbReference>
<protein>
    <recommendedName>
        <fullName evidence="5">Chitin deacetylase 9</fullName>
    </recommendedName>
</protein>
<dbReference type="InterPro" id="IPR011330">
    <property type="entry name" value="Glyco_hydro/deAcase_b/a-brl"/>
</dbReference>
<feature type="chain" id="PRO_5007854034" description="Chitin deacetylase 9" evidence="2">
    <location>
        <begin position="23"/>
        <end position="462"/>
    </location>
</feature>